<dbReference type="Proteomes" id="UP000887566">
    <property type="component" value="Unplaced"/>
</dbReference>
<name>A0A914X8C6_9BILA</name>
<protein>
    <submittedName>
        <fullName evidence="2">Uncharacterized protein</fullName>
    </submittedName>
</protein>
<organism evidence="1 2">
    <name type="scientific">Plectus sambesii</name>
    <dbReference type="NCBI Taxonomy" id="2011161"/>
    <lineage>
        <taxon>Eukaryota</taxon>
        <taxon>Metazoa</taxon>
        <taxon>Ecdysozoa</taxon>
        <taxon>Nematoda</taxon>
        <taxon>Chromadorea</taxon>
        <taxon>Plectida</taxon>
        <taxon>Plectina</taxon>
        <taxon>Plectoidea</taxon>
        <taxon>Plectidae</taxon>
        <taxon>Plectus</taxon>
    </lineage>
</organism>
<accession>A0A914X8C6</accession>
<dbReference type="WBParaSite" id="PSAMB.scaffold681size43870.g8036.t1">
    <property type="protein sequence ID" value="PSAMB.scaffold681size43870.g8036.t1"/>
    <property type="gene ID" value="PSAMB.scaffold681size43870.g8036"/>
</dbReference>
<proteinExistence type="predicted"/>
<sequence>MELKGYGSRACVTAREQRATATVARASAWRPLRARVGAWRCARIRGDGDCERAGERARRARPSSLVARLSFRFPRRPPCCTSRPPLLMASGGAAVRLIDRLARRDS</sequence>
<dbReference type="AlphaFoldDB" id="A0A914X8C6"/>
<evidence type="ECO:0000313" key="1">
    <source>
        <dbReference type="Proteomes" id="UP000887566"/>
    </source>
</evidence>
<reference evidence="2" key="1">
    <citation type="submission" date="2022-11" db="UniProtKB">
        <authorList>
            <consortium name="WormBaseParasite"/>
        </authorList>
    </citation>
    <scope>IDENTIFICATION</scope>
</reference>
<keyword evidence="1" id="KW-1185">Reference proteome</keyword>
<evidence type="ECO:0000313" key="2">
    <source>
        <dbReference type="WBParaSite" id="PSAMB.scaffold681size43870.g8036.t1"/>
    </source>
</evidence>